<keyword evidence="5 7" id="KW-0067">ATP-binding</keyword>
<dbReference type="SMART" id="SM00220">
    <property type="entry name" value="S_TKc"/>
    <property type="match status" value="1"/>
</dbReference>
<evidence type="ECO:0000256" key="3">
    <source>
        <dbReference type="ARBA" id="ARBA00022741"/>
    </source>
</evidence>
<keyword evidence="11" id="KW-1185">Reference proteome</keyword>
<evidence type="ECO:0000256" key="8">
    <source>
        <dbReference type="SAM" id="MobiDB-lite"/>
    </source>
</evidence>
<name>A0AAE0P7W4_9PEZI</name>
<sequence length="806" mass="87936">MGDSGDGWQTVMPTSQSAIERLSRSQIESYEKQTLAEWEAARGHWSGIGKHTPAQDFTEAKKLHARFKYPQQNALLGSGGHGVVEKVHYSHNNRTVCLARKHIKPNRQHKVERLREEAHVMEKLDHEHIVKLVGTYLTRPHELFILLWPAAVCNLDGLFNDIDFLREGLGDREDIISRLQALELDDISAFEQRSSPSRGPAGQGNCPLKHLQQITGCITQAVAYCHGENIRHLDLKPSNILLSPGRVYLADFGIAKDVDGRGNTMTMGLQGTLKWAAPEMYQCDDGRPVKEWSMKAADVYSLGLVLLNITTILYGATMNDFDAVLADLSQQGRAEKLRQYHIKLEGLALATQEYDDVNAPTFAPKHIVSLTSKMLSYTPSLRPVVDDVNIELVELGGIHQAYHSRCCKKSNRFVTDRMSSKFKVVVDERNRLRAEYAEMAKRLEILERKDETYETRIQNERRAKTEAVANIKEQLNKERAERNRLEGVISEMRKKPGPRPGLPRPVSDRSISNGSPAPGLMMRAKPHSYSLPVATPPTPSPSPSPAPQTQARVRAPTLMHSPRPTYSQTAAAAIVPREISKIAARRDSGIAIPASSSSPAPILIPKGSPSPDAVGFALRSRNSGSRLPRAVPSTPRSSTPTLNRDPSSTDSTQYSMTSSTFSRLSIQDSIAGTSIGGTPVIGSPAVNGTTKDKAHGRPNDSNATVAEATDYGVGLGITERSDSVATNTYSIHDGGSVASSSAIPRTGSPVFSGSAFSSPRTAHSAVDPPAAGIVRVPSLPTAPSWADVARRQKRIEVRSLATEKAS</sequence>
<evidence type="ECO:0000313" key="11">
    <source>
        <dbReference type="Proteomes" id="UP001285441"/>
    </source>
</evidence>
<keyword evidence="1" id="KW-0723">Serine/threonine-protein kinase</keyword>
<dbReference type="Proteomes" id="UP001285441">
    <property type="component" value="Unassembled WGS sequence"/>
</dbReference>
<dbReference type="InterPro" id="IPR017441">
    <property type="entry name" value="Protein_kinase_ATP_BS"/>
</dbReference>
<dbReference type="PROSITE" id="PS50011">
    <property type="entry name" value="PROTEIN_KINASE_DOM"/>
    <property type="match status" value="1"/>
</dbReference>
<feature type="region of interest" description="Disordered" evidence="8">
    <location>
        <begin position="673"/>
        <end position="707"/>
    </location>
</feature>
<dbReference type="CDD" id="cd00180">
    <property type="entry name" value="PKc"/>
    <property type="match status" value="1"/>
</dbReference>
<feature type="domain" description="Protein kinase" evidence="9">
    <location>
        <begin position="70"/>
        <end position="402"/>
    </location>
</feature>
<dbReference type="PANTHER" id="PTHR11042">
    <property type="entry name" value="EUKARYOTIC TRANSLATION INITIATION FACTOR 2-ALPHA KINASE EIF2-ALPHA KINASE -RELATED"/>
    <property type="match status" value="1"/>
</dbReference>
<dbReference type="PROSITE" id="PS00107">
    <property type="entry name" value="PROTEIN_KINASE_ATP"/>
    <property type="match status" value="1"/>
</dbReference>
<organism evidence="10 11">
    <name type="scientific">Podospora didyma</name>
    <dbReference type="NCBI Taxonomy" id="330526"/>
    <lineage>
        <taxon>Eukaryota</taxon>
        <taxon>Fungi</taxon>
        <taxon>Dikarya</taxon>
        <taxon>Ascomycota</taxon>
        <taxon>Pezizomycotina</taxon>
        <taxon>Sordariomycetes</taxon>
        <taxon>Sordariomycetidae</taxon>
        <taxon>Sordariales</taxon>
        <taxon>Podosporaceae</taxon>
        <taxon>Podospora</taxon>
    </lineage>
</organism>
<dbReference type="GO" id="GO:0004674">
    <property type="term" value="F:protein serine/threonine kinase activity"/>
    <property type="evidence" value="ECO:0007669"/>
    <property type="project" value="UniProtKB-KW"/>
</dbReference>
<keyword evidence="3 7" id="KW-0547">Nucleotide-binding</keyword>
<evidence type="ECO:0000256" key="4">
    <source>
        <dbReference type="ARBA" id="ARBA00022777"/>
    </source>
</evidence>
<dbReference type="GO" id="GO:0005634">
    <property type="term" value="C:nucleus"/>
    <property type="evidence" value="ECO:0007669"/>
    <property type="project" value="TreeGrafter"/>
</dbReference>
<evidence type="ECO:0000256" key="1">
    <source>
        <dbReference type="ARBA" id="ARBA00022527"/>
    </source>
</evidence>
<comment type="similarity">
    <text evidence="6">Belongs to the protein kinase superfamily. Ser/Thr protein kinase family. GCN2 subfamily.</text>
</comment>
<dbReference type="InterPro" id="IPR001245">
    <property type="entry name" value="Ser-Thr/Tyr_kinase_cat_dom"/>
</dbReference>
<feature type="compositionally biased region" description="Pro residues" evidence="8">
    <location>
        <begin position="534"/>
        <end position="546"/>
    </location>
</feature>
<gene>
    <name evidence="10" type="ORF">B0H63DRAFT_426987</name>
</gene>
<dbReference type="AlphaFoldDB" id="A0AAE0P7W4"/>
<evidence type="ECO:0000256" key="2">
    <source>
        <dbReference type="ARBA" id="ARBA00022679"/>
    </source>
</evidence>
<dbReference type="InterPro" id="IPR050339">
    <property type="entry name" value="CC_SR_Kinase"/>
</dbReference>
<dbReference type="Gene3D" id="1.10.510.10">
    <property type="entry name" value="Transferase(Phosphotransferase) domain 1"/>
    <property type="match status" value="1"/>
</dbReference>
<keyword evidence="4 10" id="KW-0418">Kinase</keyword>
<evidence type="ECO:0000256" key="5">
    <source>
        <dbReference type="ARBA" id="ARBA00022840"/>
    </source>
</evidence>
<evidence type="ECO:0000313" key="10">
    <source>
        <dbReference type="EMBL" id="KAK3394996.1"/>
    </source>
</evidence>
<evidence type="ECO:0000256" key="7">
    <source>
        <dbReference type="PROSITE-ProRule" id="PRU10141"/>
    </source>
</evidence>
<dbReference type="GO" id="GO:0005524">
    <property type="term" value="F:ATP binding"/>
    <property type="evidence" value="ECO:0007669"/>
    <property type="project" value="UniProtKB-UniRule"/>
</dbReference>
<feature type="binding site" evidence="7">
    <location>
        <position position="101"/>
    </location>
    <ligand>
        <name>ATP</name>
        <dbReference type="ChEBI" id="CHEBI:30616"/>
    </ligand>
</feature>
<dbReference type="PROSITE" id="PS00108">
    <property type="entry name" value="PROTEIN_KINASE_ST"/>
    <property type="match status" value="1"/>
</dbReference>
<keyword evidence="2" id="KW-0808">Transferase</keyword>
<feature type="region of interest" description="Disordered" evidence="8">
    <location>
        <begin position="613"/>
        <end position="660"/>
    </location>
</feature>
<feature type="compositionally biased region" description="Polar residues" evidence="8">
    <location>
        <begin position="634"/>
        <end position="660"/>
    </location>
</feature>
<dbReference type="SUPFAM" id="SSF56112">
    <property type="entry name" value="Protein kinase-like (PK-like)"/>
    <property type="match status" value="1"/>
</dbReference>
<dbReference type="Pfam" id="PF07714">
    <property type="entry name" value="PK_Tyr_Ser-Thr"/>
    <property type="match status" value="1"/>
</dbReference>
<dbReference type="InterPro" id="IPR000719">
    <property type="entry name" value="Prot_kinase_dom"/>
</dbReference>
<proteinExistence type="inferred from homology"/>
<dbReference type="GO" id="GO:0005737">
    <property type="term" value="C:cytoplasm"/>
    <property type="evidence" value="ECO:0007669"/>
    <property type="project" value="TreeGrafter"/>
</dbReference>
<feature type="compositionally biased region" description="Basic and acidic residues" evidence="8">
    <location>
        <begin position="474"/>
        <end position="485"/>
    </location>
</feature>
<comment type="caution">
    <text evidence="10">The sequence shown here is derived from an EMBL/GenBank/DDBJ whole genome shotgun (WGS) entry which is preliminary data.</text>
</comment>
<reference evidence="10" key="1">
    <citation type="journal article" date="2023" name="Mol. Phylogenet. Evol.">
        <title>Genome-scale phylogeny and comparative genomics of the fungal order Sordariales.</title>
        <authorList>
            <person name="Hensen N."/>
            <person name="Bonometti L."/>
            <person name="Westerberg I."/>
            <person name="Brannstrom I.O."/>
            <person name="Guillou S."/>
            <person name="Cros-Aarteil S."/>
            <person name="Calhoun S."/>
            <person name="Haridas S."/>
            <person name="Kuo A."/>
            <person name="Mondo S."/>
            <person name="Pangilinan J."/>
            <person name="Riley R."/>
            <person name="LaButti K."/>
            <person name="Andreopoulos B."/>
            <person name="Lipzen A."/>
            <person name="Chen C."/>
            <person name="Yan M."/>
            <person name="Daum C."/>
            <person name="Ng V."/>
            <person name="Clum A."/>
            <person name="Steindorff A."/>
            <person name="Ohm R.A."/>
            <person name="Martin F."/>
            <person name="Silar P."/>
            <person name="Natvig D.O."/>
            <person name="Lalanne C."/>
            <person name="Gautier V."/>
            <person name="Ament-Velasquez S.L."/>
            <person name="Kruys A."/>
            <person name="Hutchinson M.I."/>
            <person name="Powell A.J."/>
            <person name="Barry K."/>
            <person name="Miller A.N."/>
            <person name="Grigoriev I.V."/>
            <person name="Debuchy R."/>
            <person name="Gladieux P."/>
            <person name="Hiltunen Thoren M."/>
            <person name="Johannesson H."/>
        </authorList>
    </citation>
    <scope>NUCLEOTIDE SEQUENCE</scope>
    <source>
        <strain evidence="10">CBS 232.78</strain>
    </source>
</reference>
<dbReference type="PANTHER" id="PTHR11042:SF178">
    <property type="entry name" value="EUKARYOTIC TRANSLATION INITIATION FACTOR 2-ALPHA KINASE 1"/>
    <property type="match status" value="1"/>
</dbReference>
<reference evidence="10" key="2">
    <citation type="submission" date="2023-06" db="EMBL/GenBank/DDBJ databases">
        <authorList>
            <consortium name="Lawrence Berkeley National Laboratory"/>
            <person name="Haridas S."/>
            <person name="Hensen N."/>
            <person name="Bonometti L."/>
            <person name="Westerberg I."/>
            <person name="Brannstrom I.O."/>
            <person name="Guillou S."/>
            <person name="Cros-Aarteil S."/>
            <person name="Calhoun S."/>
            <person name="Kuo A."/>
            <person name="Mondo S."/>
            <person name="Pangilinan J."/>
            <person name="Riley R."/>
            <person name="LaButti K."/>
            <person name="Andreopoulos B."/>
            <person name="Lipzen A."/>
            <person name="Chen C."/>
            <person name="Yanf M."/>
            <person name="Daum C."/>
            <person name="Ng V."/>
            <person name="Clum A."/>
            <person name="Steindorff A."/>
            <person name="Ohm R."/>
            <person name="Martin F."/>
            <person name="Silar P."/>
            <person name="Natvig D."/>
            <person name="Lalanne C."/>
            <person name="Gautier V."/>
            <person name="Ament-velasquez S.L."/>
            <person name="Kruys A."/>
            <person name="Hutchinson M.I."/>
            <person name="Powell A.J."/>
            <person name="Barry K."/>
            <person name="Miller A.N."/>
            <person name="Grigoriev I.V."/>
            <person name="Debuchy R."/>
            <person name="Gladieux P."/>
            <person name="Thoren M.H."/>
            <person name="Johannesson H."/>
        </authorList>
    </citation>
    <scope>NUCLEOTIDE SEQUENCE</scope>
    <source>
        <strain evidence="10">CBS 232.78</strain>
    </source>
</reference>
<evidence type="ECO:0000256" key="6">
    <source>
        <dbReference type="ARBA" id="ARBA00037982"/>
    </source>
</evidence>
<dbReference type="EMBL" id="JAULSW010000001">
    <property type="protein sequence ID" value="KAK3394996.1"/>
    <property type="molecule type" value="Genomic_DNA"/>
</dbReference>
<dbReference type="InterPro" id="IPR011009">
    <property type="entry name" value="Kinase-like_dom_sf"/>
</dbReference>
<dbReference type="Gene3D" id="3.30.200.20">
    <property type="entry name" value="Phosphorylase Kinase, domain 1"/>
    <property type="match status" value="1"/>
</dbReference>
<protein>
    <submittedName>
        <fullName evidence="10">Kinase-like domain-containing protein</fullName>
    </submittedName>
</protein>
<dbReference type="InterPro" id="IPR008271">
    <property type="entry name" value="Ser/Thr_kinase_AS"/>
</dbReference>
<accession>A0AAE0P7W4</accession>
<feature type="region of interest" description="Disordered" evidence="8">
    <location>
        <begin position="474"/>
        <end position="551"/>
    </location>
</feature>
<evidence type="ECO:0000259" key="9">
    <source>
        <dbReference type="PROSITE" id="PS50011"/>
    </source>
</evidence>